<dbReference type="InterPro" id="IPR038492">
    <property type="entry name" value="GBBH-like_N_sf"/>
</dbReference>
<keyword evidence="3" id="KW-0479">Metal-binding</keyword>
<evidence type="ECO:0000256" key="1">
    <source>
        <dbReference type="ARBA" id="ARBA00001954"/>
    </source>
</evidence>
<dbReference type="GO" id="GO:0005739">
    <property type="term" value="C:mitochondrion"/>
    <property type="evidence" value="ECO:0007669"/>
    <property type="project" value="TreeGrafter"/>
</dbReference>
<dbReference type="GO" id="GO:0046872">
    <property type="term" value="F:metal ion binding"/>
    <property type="evidence" value="ECO:0007669"/>
    <property type="project" value="UniProtKB-KW"/>
</dbReference>
<dbReference type="InterPro" id="IPR042098">
    <property type="entry name" value="TauD-like_sf"/>
</dbReference>
<sequence>KEDLISLKIRNLSTTSSISSNGPIKVDQSLNNLIVKWPNIKTRYSYIWLRDNCQCSECMHPDNKQKLHPSADVPLDIKPLSMTTTDDEITIVWDKPLRKQSDDELPHQSTYEFSFLKHYSSRDATISKRRNDSTQVVWDGALMEEKNIWVDCHEYMNSDKTLLAVLKQLWSYGLAFLYNVPTKDQEIVKIVTRIGSLKNTFYGPTWDVKSVPGAKNIAYTNLELGLHMDLLYTEAPPGLQFLHCLQNTVTGGRSIFADSLAAVYNLRQRHPDAYQLLKQTPLTFHYVNDGHHVHFNRPAIVEDLHNNTLTQFADCIEDPRLQFELRLNPGELVIMANRRILHARRAFDPYSGERHLKGAYLEYCEFKDKLRVLLAAEGNGSLQE</sequence>
<comment type="caution">
    <text evidence="9">The sequence shown here is derived from an EMBL/GenBank/DDBJ whole genome shotgun (WGS) entry which is preliminary data.</text>
</comment>
<dbReference type="Proteomes" id="UP000789739">
    <property type="component" value="Unassembled WGS sequence"/>
</dbReference>
<dbReference type="FunFam" id="3.30.2020.30:FF:000002">
    <property type="entry name" value="Putative gamma-butyrobetaine dioxygenase"/>
    <property type="match status" value="1"/>
</dbReference>
<dbReference type="PANTHER" id="PTHR10696">
    <property type="entry name" value="GAMMA-BUTYROBETAINE HYDROXYLASE-RELATED"/>
    <property type="match status" value="1"/>
</dbReference>
<accession>A0A9N9GLD0</accession>
<dbReference type="InterPro" id="IPR050411">
    <property type="entry name" value="AlphaKG_dependent_hydroxylases"/>
</dbReference>
<evidence type="ECO:0000256" key="3">
    <source>
        <dbReference type="ARBA" id="ARBA00022723"/>
    </source>
</evidence>
<dbReference type="Gene3D" id="3.30.2020.30">
    <property type="match status" value="1"/>
</dbReference>
<evidence type="ECO:0000313" key="9">
    <source>
        <dbReference type="EMBL" id="CAG8614194.1"/>
    </source>
</evidence>
<evidence type="ECO:0000313" key="10">
    <source>
        <dbReference type="Proteomes" id="UP000789739"/>
    </source>
</evidence>
<feature type="non-terminal residue" evidence="9">
    <location>
        <position position="384"/>
    </location>
</feature>
<reference evidence="9" key="1">
    <citation type="submission" date="2021-06" db="EMBL/GenBank/DDBJ databases">
        <authorList>
            <person name="Kallberg Y."/>
            <person name="Tangrot J."/>
            <person name="Rosling A."/>
        </authorList>
    </citation>
    <scope>NUCLEOTIDE SEQUENCE</scope>
    <source>
        <strain evidence="9">BR232B</strain>
    </source>
</reference>
<evidence type="ECO:0000259" key="8">
    <source>
        <dbReference type="Pfam" id="PF06155"/>
    </source>
</evidence>
<dbReference type="GO" id="GO:0045329">
    <property type="term" value="P:carnitine biosynthetic process"/>
    <property type="evidence" value="ECO:0007669"/>
    <property type="project" value="TreeGrafter"/>
</dbReference>
<comment type="cofactor">
    <cofactor evidence="1">
        <name>Fe(2+)</name>
        <dbReference type="ChEBI" id="CHEBI:29033"/>
    </cofactor>
</comment>
<keyword evidence="10" id="KW-1185">Reference proteome</keyword>
<dbReference type="InterPro" id="IPR003819">
    <property type="entry name" value="TauD/TfdA-like"/>
</dbReference>
<evidence type="ECO:0000256" key="6">
    <source>
        <dbReference type="ARBA" id="ARBA00023004"/>
    </source>
</evidence>
<name>A0A9N9GLD0_9GLOM</name>
<feature type="domain" description="TauD/TfdA-like" evidence="7">
    <location>
        <begin position="309"/>
        <end position="360"/>
    </location>
</feature>
<dbReference type="SUPFAM" id="SSF51197">
    <property type="entry name" value="Clavaminate synthase-like"/>
    <property type="match status" value="1"/>
</dbReference>
<dbReference type="AlphaFoldDB" id="A0A9N9GLD0"/>
<dbReference type="GO" id="GO:0016706">
    <property type="term" value="F:2-oxoglutarate-dependent dioxygenase activity"/>
    <property type="evidence" value="ECO:0007669"/>
    <property type="project" value="UniProtKB-ARBA"/>
</dbReference>
<evidence type="ECO:0000256" key="4">
    <source>
        <dbReference type="ARBA" id="ARBA00022964"/>
    </source>
</evidence>
<gene>
    <name evidence="9" type="ORF">PBRASI_LOCUS8339</name>
</gene>
<evidence type="ECO:0000256" key="2">
    <source>
        <dbReference type="ARBA" id="ARBA00008654"/>
    </source>
</evidence>
<feature type="domain" description="Gamma-butyrobetaine hydroxylase-like N-terminal" evidence="8">
    <location>
        <begin position="25"/>
        <end position="95"/>
    </location>
</feature>
<evidence type="ECO:0000259" key="7">
    <source>
        <dbReference type="Pfam" id="PF02668"/>
    </source>
</evidence>
<organism evidence="9 10">
    <name type="scientific">Paraglomus brasilianum</name>
    <dbReference type="NCBI Taxonomy" id="144538"/>
    <lineage>
        <taxon>Eukaryota</taxon>
        <taxon>Fungi</taxon>
        <taxon>Fungi incertae sedis</taxon>
        <taxon>Mucoromycota</taxon>
        <taxon>Glomeromycotina</taxon>
        <taxon>Glomeromycetes</taxon>
        <taxon>Paraglomerales</taxon>
        <taxon>Paraglomeraceae</taxon>
        <taxon>Paraglomus</taxon>
    </lineage>
</organism>
<comment type="similarity">
    <text evidence="2">Belongs to the gamma-BBH/TMLD family.</text>
</comment>
<keyword evidence="4" id="KW-0223">Dioxygenase</keyword>
<dbReference type="InterPro" id="IPR010376">
    <property type="entry name" value="GBBH-like_N"/>
</dbReference>
<keyword evidence="5" id="KW-0560">Oxidoreductase</keyword>
<dbReference type="Pfam" id="PF02668">
    <property type="entry name" value="TauD"/>
    <property type="match status" value="2"/>
</dbReference>
<dbReference type="Pfam" id="PF06155">
    <property type="entry name" value="GBBH-like_N"/>
    <property type="match status" value="1"/>
</dbReference>
<feature type="domain" description="TauD/TfdA-like" evidence="7">
    <location>
        <begin position="150"/>
        <end position="302"/>
    </location>
</feature>
<dbReference type="OrthoDB" id="406634at2759"/>
<dbReference type="EMBL" id="CAJVPI010001466">
    <property type="protein sequence ID" value="CAG8614194.1"/>
    <property type="molecule type" value="Genomic_DNA"/>
</dbReference>
<evidence type="ECO:0000256" key="5">
    <source>
        <dbReference type="ARBA" id="ARBA00023002"/>
    </source>
</evidence>
<dbReference type="CDD" id="cd00250">
    <property type="entry name" value="CAS_like"/>
    <property type="match status" value="1"/>
</dbReference>
<protein>
    <submittedName>
        <fullName evidence="9">1735_t:CDS:1</fullName>
    </submittedName>
</protein>
<dbReference type="PANTHER" id="PTHR10696:SF25">
    <property type="entry name" value="OXIDOREDUCTASE AIM17-RELATED"/>
    <property type="match status" value="1"/>
</dbReference>
<proteinExistence type="inferred from homology"/>
<keyword evidence="6" id="KW-0408">Iron</keyword>
<dbReference type="Gene3D" id="3.60.130.10">
    <property type="entry name" value="Clavaminate synthase-like"/>
    <property type="match status" value="1"/>
</dbReference>